<evidence type="ECO:0000313" key="1">
    <source>
        <dbReference type="EMBL" id="SJM95551.1"/>
    </source>
</evidence>
<name>A0A1R4HHQ2_9GAMM</name>
<proteinExistence type="predicted"/>
<organism evidence="1 2">
    <name type="scientific">Crenothrix polyspora</name>
    <dbReference type="NCBI Taxonomy" id="360316"/>
    <lineage>
        <taxon>Bacteria</taxon>
        <taxon>Pseudomonadati</taxon>
        <taxon>Pseudomonadota</taxon>
        <taxon>Gammaproteobacteria</taxon>
        <taxon>Methylococcales</taxon>
        <taxon>Crenotrichaceae</taxon>
        <taxon>Crenothrix</taxon>
    </lineage>
</organism>
<dbReference type="RefSeq" id="WP_087148266.1">
    <property type="nucleotide sequence ID" value="NZ_FUKJ01000426.1"/>
</dbReference>
<keyword evidence="2" id="KW-1185">Reference proteome</keyword>
<protein>
    <submittedName>
        <fullName evidence="1">Uncharacterized protein</fullName>
    </submittedName>
</protein>
<dbReference type="EMBL" id="FUKJ01000426">
    <property type="protein sequence ID" value="SJM95551.1"/>
    <property type="molecule type" value="Genomic_DNA"/>
</dbReference>
<dbReference type="OrthoDB" id="7062970at2"/>
<evidence type="ECO:0000313" key="2">
    <source>
        <dbReference type="Proteomes" id="UP000195442"/>
    </source>
</evidence>
<gene>
    <name evidence="1" type="ORF">CRENPOLYSF2_610011</name>
</gene>
<dbReference type="Proteomes" id="UP000195442">
    <property type="component" value="Unassembled WGS sequence"/>
</dbReference>
<dbReference type="AlphaFoldDB" id="A0A1R4HHQ2"/>
<reference evidence="2" key="1">
    <citation type="submission" date="2017-02" db="EMBL/GenBank/DDBJ databases">
        <authorList>
            <person name="Daims H."/>
        </authorList>
    </citation>
    <scope>NUCLEOTIDE SEQUENCE [LARGE SCALE GENOMIC DNA]</scope>
</reference>
<sequence length="73" mass="8026">MLYAERMIIETDIAGNLKQLPKLPANSQIEAIFLVMDGQSQAVRQPHPDIAGKTVIVGDIFSSASEMDWNLPT</sequence>
<accession>A0A1R4HHQ2</accession>